<feature type="domain" description="Transglutaminase-like" evidence="2">
    <location>
        <begin position="398"/>
        <end position="485"/>
    </location>
</feature>
<dbReference type="SMART" id="SM00460">
    <property type="entry name" value="TGc"/>
    <property type="match status" value="1"/>
</dbReference>
<dbReference type="InterPro" id="IPR021878">
    <property type="entry name" value="TgpA_N"/>
</dbReference>
<dbReference type="Pfam" id="PF11992">
    <property type="entry name" value="TgpA_N"/>
    <property type="match status" value="1"/>
</dbReference>
<reference evidence="3 4" key="1">
    <citation type="journal article" date="2019" name="Int. J. Syst. Evol. Microbiol.">
        <title>The Global Catalogue of Microorganisms (GCM) 10K type strain sequencing project: providing services to taxonomists for standard genome sequencing and annotation.</title>
        <authorList>
            <consortium name="The Broad Institute Genomics Platform"/>
            <consortium name="The Broad Institute Genome Sequencing Center for Infectious Disease"/>
            <person name="Wu L."/>
            <person name="Ma J."/>
        </authorList>
    </citation>
    <scope>NUCLEOTIDE SEQUENCE [LARGE SCALE GENOMIC DNA]</scope>
    <source>
        <strain evidence="3 4">JCM 15608</strain>
    </source>
</reference>
<feature type="transmembrane region" description="Helical" evidence="1">
    <location>
        <begin position="91"/>
        <end position="109"/>
    </location>
</feature>
<keyword evidence="1" id="KW-1133">Transmembrane helix</keyword>
<evidence type="ECO:0000259" key="2">
    <source>
        <dbReference type="SMART" id="SM00460"/>
    </source>
</evidence>
<dbReference type="EMBL" id="BAAAFA010000007">
    <property type="protein sequence ID" value="GAA0818786.1"/>
    <property type="molecule type" value="Genomic_DNA"/>
</dbReference>
<dbReference type="PANTHER" id="PTHR42736:SF1">
    <property type="entry name" value="PROTEIN-GLUTAMINE GAMMA-GLUTAMYLTRANSFERASE"/>
    <property type="match status" value="1"/>
</dbReference>
<evidence type="ECO:0000256" key="1">
    <source>
        <dbReference type="SAM" id="Phobius"/>
    </source>
</evidence>
<name>A0ABN1L7X1_9GAMM</name>
<feature type="transmembrane region" description="Helical" evidence="1">
    <location>
        <begin position="46"/>
        <end position="79"/>
    </location>
</feature>
<feature type="transmembrane region" description="Helical" evidence="1">
    <location>
        <begin position="562"/>
        <end position="587"/>
    </location>
</feature>
<evidence type="ECO:0000313" key="4">
    <source>
        <dbReference type="Proteomes" id="UP001500021"/>
    </source>
</evidence>
<dbReference type="InterPro" id="IPR002931">
    <property type="entry name" value="Transglutaminase-like"/>
</dbReference>
<dbReference type="InterPro" id="IPR052901">
    <property type="entry name" value="Bact_TGase-like"/>
</dbReference>
<dbReference type="Pfam" id="PF01841">
    <property type="entry name" value="Transglut_core"/>
    <property type="match status" value="1"/>
</dbReference>
<dbReference type="Gene3D" id="3.10.620.30">
    <property type="match status" value="1"/>
</dbReference>
<accession>A0ABN1L7X1</accession>
<organism evidence="3 4">
    <name type="scientific">Colwellia asteriadis</name>
    <dbReference type="NCBI Taxonomy" id="517723"/>
    <lineage>
        <taxon>Bacteria</taxon>
        <taxon>Pseudomonadati</taxon>
        <taxon>Pseudomonadota</taxon>
        <taxon>Gammaproteobacteria</taxon>
        <taxon>Alteromonadales</taxon>
        <taxon>Colwelliaceae</taxon>
        <taxon>Colwellia</taxon>
    </lineage>
</organism>
<keyword evidence="1" id="KW-0812">Transmembrane</keyword>
<sequence length="683" mass="77407">MLAIIALSFVWQALLLNKNATSHKLSSDKKNSQSKKKPDHHISPVFLGFFAIAGCLAITLSAQGLGVLLSMVHLLSFAYALKAFELKSRRDFYQLFLLGLFLVAAALIFKQDLSFALIAMVALVVNLAVLLQFFSRAQAVSNTLKTVLLLLGQSMFLAAVLFIVFPRLSPFWQVPQANSATTGLSDTVQPGDIAKLAQSSELAFRVNFSQGNIPTYSQLYWRAMVLEDYDGRAWSRTAPDPATVSHDNYQLEAINKRLFMPNTFKESEKLNYQIITEPSFQHWLFALAPATSKDNSLLLLPDYTIQSRKLLSQAKGYHLDSYLNSPLEVNIAQERKAQNLALPARSNPRLVQLAQQLAQQYPDSEQRAQAVLTQIREQQYFYTLEPPRLLNNSLDQFFFDTKAGFCEHYASAFTFIMRASGVPARLVTGYLGGEYNNLSSDGTTNRSNEAQGAQQGHLSIYQSDAHAWSEIWVEGKGWLRVDPTAAVDPMRVNSGFSTQLQQQQLALNNNLLSFNHLKKFAWLNELRLRFDALDYQWTRWVLGYSNDKQRDLLQQLLGKFQAWKVALIIIGAMAISIALVFGVMFLINHQKKQKRALSPWLVLYQKALLILANNGLEKPVNVTPQNFLLIIKIKYPELSLAFARVNASFTRLNYQELTREEQKKEFKKLQQHYKNFIKATKKI</sequence>
<protein>
    <submittedName>
        <fullName evidence="3">DUF3488 and transglutaminase-like domain-containing protein</fullName>
    </submittedName>
</protein>
<gene>
    <name evidence="3" type="ORF">GCM10009111_21940</name>
</gene>
<keyword evidence="4" id="KW-1185">Reference proteome</keyword>
<comment type="caution">
    <text evidence="3">The sequence shown here is derived from an EMBL/GenBank/DDBJ whole genome shotgun (WGS) entry which is preliminary data.</text>
</comment>
<dbReference type="PANTHER" id="PTHR42736">
    <property type="entry name" value="PROTEIN-GLUTAMINE GAMMA-GLUTAMYLTRANSFERASE"/>
    <property type="match status" value="1"/>
</dbReference>
<dbReference type="SUPFAM" id="SSF54001">
    <property type="entry name" value="Cysteine proteinases"/>
    <property type="match status" value="1"/>
</dbReference>
<dbReference type="InterPro" id="IPR038765">
    <property type="entry name" value="Papain-like_cys_pep_sf"/>
</dbReference>
<evidence type="ECO:0000313" key="3">
    <source>
        <dbReference type="EMBL" id="GAA0818786.1"/>
    </source>
</evidence>
<proteinExistence type="predicted"/>
<feature type="transmembrane region" description="Helical" evidence="1">
    <location>
        <begin position="146"/>
        <end position="165"/>
    </location>
</feature>
<dbReference type="Proteomes" id="UP001500021">
    <property type="component" value="Unassembled WGS sequence"/>
</dbReference>
<keyword evidence="1" id="KW-0472">Membrane</keyword>
<feature type="transmembrane region" description="Helical" evidence="1">
    <location>
        <begin position="115"/>
        <end position="134"/>
    </location>
</feature>